<evidence type="ECO:0000256" key="1">
    <source>
        <dbReference type="SAM" id="MobiDB-lite"/>
    </source>
</evidence>
<dbReference type="RefSeq" id="WP_232593128.1">
    <property type="nucleotide sequence ID" value="NZ_BSPD01000056.1"/>
</dbReference>
<dbReference type="EMBL" id="BSPD01000056">
    <property type="protein sequence ID" value="GLS26605.1"/>
    <property type="molecule type" value="Genomic_DNA"/>
</dbReference>
<name>A0AA37TAN9_9GAMM</name>
<evidence type="ECO:0008006" key="4">
    <source>
        <dbReference type="Google" id="ProtNLM"/>
    </source>
</evidence>
<evidence type="ECO:0000313" key="3">
    <source>
        <dbReference type="Proteomes" id="UP001156870"/>
    </source>
</evidence>
<keyword evidence="3" id="KW-1185">Reference proteome</keyword>
<gene>
    <name evidence="2" type="ORF">GCM10007877_23210</name>
</gene>
<organism evidence="2 3">
    <name type="scientific">Marinibactrum halimedae</name>
    <dbReference type="NCBI Taxonomy" id="1444977"/>
    <lineage>
        <taxon>Bacteria</taxon>
        <taxon>Pseudomonadati</taxon>
        <taxon>Pseudomonadota</taxon>
        <taxon>Gammaproteobacteria</taxon>
        <taxon>Cellvibrionales</taxon>
        <taxon>Cellvibrionaceae</taxon>
        <taxon>Marinibactrum</taxon>
    </lineage>
</organism>
<dbReference type="Proteomes" id="UP001156870">
    <property type="component" value="Unassembled WGS sequence"/>
</dbReference>
<accession>A0AA37TAN9</accession>
<evidence type="ECO:0000313" key="2">
    <source>
        <dbReference type="EMBL" id="GLS26605.1"/>
    </source>
</evidence>
<feature type="region of interest" description="Disordered" evidence="1">
    <location>
        <begin position="1"/>
        <end position="50"/>
    </location>
</feature>
<reference evidence="2 3" key="1">
    <citation type="journal article" date="2014" name="Int. J. Syst. Evol. Microbiol.">
        <title>Complete genome sequence of Corynebacterium casei LMG S-19264T (=DSM 44701T), isolated from a smear-ripened cheese.</title>
        <authorList>
            <consortium name="US DOE Joint Genome Institute (JGI-PGF)"/>
            <person name="Walter F."/>
            <person name="Albersmeier A."/>
            <person name="Kalinowski J."/>
            <person name="Ruckert C."/>
        </authorList>
    </citation>
    <scope>NUCLEOTIDE SEQUENCE [LARGE SCALE GENOMIC DNA]</scope>
    <source>
        <strain evidence="2 3">NBRC 110095</strain>
    </source>
</reference>
<sequence length="50" mass="5908">MNKDIQEDFKDVQEISKQKQEQKKSGEKLEKWEFGKGVKPEKDSKPNVRS</sequence>
<comment type="caution">
    <text evidence="2">The sequence shown here is derived from an EMBL/GenBank/DDBJ whole genome shotgun (WGS) entry which is preliminary data.</text>
</comment>
<dbReference type="AlphaFoldDB" id="A0AA37TAN9"/>
<protein>
    <recommendedName>
        <fullName evidence="4">DUF4023 domain-containing protein</fullName>
    </recommendedName>
</protein>
<proteinExistence type="predicted"/>